<feature type="region of interest" description="Disordered" evidence="10">
    <location>
        <begin position="524"/>
        <end position="548"/>
    </location>
</feature>
<evidence type="ECO:0000256" key="8">
    <source>
        <dbReference type="ARBA" id="ARBA00044261"/>
    </source>
</evidence>
<evidence type="ECO:0000256" key="5">
    <source>
        <dbReference type="ARBA" id="ARBA00022840"/>
    </source>
</evidence>
<dbReference type="Gene3D" id="3.30.260.10">
    <property type="entry name" value="TCP-1-like chaperonin intermediate domain"/>
    <property type="match status" value="1"/>
</dbReference>
<dbReference type="Gene3D" id="3.50.7.10">
    <property type="entry name" value="GroEL"/>
    <property type="match status" value="1"/>
</dbReference>
<dbReference type="InterPro" id="IPR027409">
    <property type="entry name" value="GroEL-like_apical_dom_sf"/>
</dbReference>
<dbReference type="CDD" id="cd03342">
    <property type="entry name" value="TCP1_zeta"/>
    <property type="match status" value="1"/>
</dbReference>
<keyword evidence="4 9" id="KW-0547">Nucleotide-binding</keyword>
<dbReference type="SUPFAM" id="SSF48592">
    <property type="entry name" value="GroEL equatorial domain-like"/>
    <property type="match status" value="1"/>
</dbReference>
<dbReference type="PRINTS" id="PR00304">
    <property type="entry name" value="TCOMPLEXTCP1"/>
</dbReference>
<comment type="subcellular location">
    <subcellularLocation>
        <location evidence="1">Cytoplasm</location>
    </subcellularLocation>
</comment>
<dbReference type="InterPro" id="IPR002423">
    <property type="entry name" value="Cpn60/GroEL/TCP-1"/>
</dbReference>
<dbReference type="Proteomes" id="UP001303115">
    <property type="component" value="Unassembled WGS sequence"/>
</dbReference>
<evidence type="ECO:0000256" key="1">
    <source>
        <dbReference type="ARBA" id="ARBA00004496"/>
    </source>
</evidence>
<dbReference type="AlphaFoldDB" id="A0AAN6SQC2"/>
<feature type="compositionally biased region" description="Acidic residues" evidence="10">
    <location>
        <begin position="535"/>
        <end position="548"/>
    </location>
</feature>
<organism evidence="12 13">
    <name type="scientific">Parachaetomium inaequale</name>
    <dbReference type="NCBI Taxonomy" id="2588326"/>
    <lineage>
        <taxon>Eukaryota</taxon>
        <taxon>Fungi</taxon>
        <taxon>Dikarya</taxon>
        <taxon>Ascomycota</taxon>
        <taxon>Pezizomycotina</taxon>
        <taxon>Sordariomycetes</taxon>
        <taxon>Sordariomycetidae</taxon>
        <taxon>Sordariales</taxon>
        <taxon>Chaetomiaceae</taxon>
        <taxon>Parachaetomium</taxon>
    </lineage>
</organism>
<keyword evidence="6 9" id="KW-0143">Chaperone</keyword>
<dbReference type="GO" id="GO:0016887">
    <property type="term" value="F:ATP hydrolysis activity"/>
    <property type="evidence" value="ECO:0007669"/>
    <property type="project" value="InterPro"/>
</dbReference>
<dbReference type="GO" id="GO:0140662">
    <property type="term" value="F:ATP-dependent protein folding chaperone"/>
    <property type="evidence" value="ECO:0007669"/>
    <property type="project" value="InterPro"/>
</dbReference>
<dbReference type="NCBIfam" id="TIGR02347">
    <property type="entry name" value="chap_CCT_zeta"/>
    <property type="match status" value="1"/>
</dbReference>
<feature type="compositionally biased region" description="Low complexity" evidence="10">
    <location>
        <begin position="691"/>
        <end position="705"/>
    </location>
</feature>
<keyword evidence="13" id="KW-1185">Reference proteome</keyword>
<evidence type="ECO:0000256" key="4">
    <source>
        <dbReference type="ARBA" id="ARBA00022741"/>
    </source>
</evidence>
<evidence type="ECO:0000256" key="9">
    <source>
        <dbReference type="RuleBase" id="RU004187"/>
    </source>
</evidence>
<dbReference type="Pfam" id="PF00118">
    <property type="entry name" value="Cpn60_TCP1"/>
    <property type="match status" value="1"/>
</dbReference>
<comment type="caution">
    <text evidence="12">The sequence shown here is derived from an EMBL/GenBank/DDBJ whole genome shotgun (WGS) entry which is preliminary data.</text>
</comment>
<dbReference type="EMBL" id="MU854408">
    <property type="protein sequence ID" value="KAK4039184.1"/>
    <property type="molecule type" value="Genomic_DNA"/>
</dbReference>
<dbReference type="Gene3D" id="1.10.560.10">
    <property type="entry name" value="GroEL-like equatorial domain"/>
    <property type="match status" value="1"/>
</dbReference>
<evidence type="ECO:0000256" key="3">
    <source>
        <dbReference type="ARBA" id="ARBA00022490"/>
    </source>
</evidence>
<keyword evidence="3" id="KW-0963">Cytoplasm</keyword>
<gene>
    <name evidence="12" type="ORF">C8A01DRAFT_47321</name>
</gene>
<dbReference type="InterPro" id="IPR027413">
    <property type="entry name" value="GROEL-like_equatorial_sf"/>
</dbReference>
<dbReference type="GO" id="GO:0005832">
    <property type="term" value="C:chaperonin-containing T-complex"/>
    <property type="evidence" value="ECO:0007669"/>
    <property type="project" value="UniProtKB-ARBA"/>
</dbReference>
<feature type="region of interest" description="Disordered" evidence="10">
    <location>
        <begin position="639"/>
        <end position="737"/>
    </location>
</feature>
<dbReference type="InterPro" id="IPR002194">
    <property type="entry name" value="Chaperonin_TCP-1_CS"/>
</dbReference>
<dbReference type="InterPro" id="IPR017998">
    <property type="entry name" value="Chaperone_TCP-1"/>
</dbReference>
<dbReference type="InterPro" id="IPR007320">
    <property type="entry name" value="PDCD2_C"/>
</dbReference>
<evidence type="ECO:0000313" key="12">
    <source>
        <dbReference type="EMBL" id="KAK4039184.1"/>
    </source>
</evidence>
<dbReference type="InterPro" id="IPR027410">
    <property type="entry name" value="TCP-1-like_intermed_sf"/>
</dbReference>
<dbReference type="GO" id="GO:0051082">
    <property type="term" value="F:unfolded protein binding"/>
    <property type="evidence" value="ECO:0007669"/>
    <property type="project" value="InterPro"/>
</dbReference>
<evidence type="ECO:0000313" key="13">
    <source>
        <dbReference type="Proteomes" id="UP001303115"/>
    </source>
</evidence>
<name>A0AAN6SQC2_9PEZI</name>
<dbReference type="FunFam" id="1.10.560.10:FF:000058">
    <property type="entry name" value="T-complex protein 1 subunit zeta"/>
    <property type="match status" value="1"/>
</dbReference>
<accession>A0AAN6SQC2</accession>
<reference evidence="13" key="1">
    <citation type="journal article" date="2023" name="Mol. Phylogenet. Evol.">
        <title>Genome-scale phylogeny and comparative genomics of the fungal order Sordariales.</title>
        <authorList>
            <person name="Hensen N."/>
            <person name="Bonometti L."/>
            <person name="Westerberg I."/>
            <person name="Brannstrom I.O."/>
            <person name="Guillou S."/>
            <person name="Cros-Aarteil S."/>
            <person name="Calhoun S."/>
            <person name="Haridas S."/>
            <person name="Kuo A."/>
            <person name="Mondo S."/>
            <person name="Pangilinan J."/>
            <person name="Riley R."/>
            <person name="LaButti K."/>
            <person name="Andreopoulos B."/>
            <person name="Lipzen A."/>
            <person name="Chen C."/>
            <person name="Yan M."/>
            <person name="Daum C."/>
            <person name="Ng V."/>
            <person name="Clum A."/>
            <person name="Steindorff A."/>
            <person name="Ohm R.A."/>
            <person name="Martin F."/>
            <person name="Silar P."/>
            <person name="Natvig D.O."/>
            <person name="Lalanne C."/>
            <person name="Gautier V."/>
            <person name="Ament-Velasquez S.L."/>
            <person name="Kruys A."/>
            <person name="Hutchinson M.I."/>
            <person name="Powell A.J."/>
            <person name="Barry K."/>
            <person name="Miller A.N."/>
            <person name="Grigoriev I.V."/>
            <person name="Debuchy R."/>
            <person name="Gladieux P."/>
            <person name="Hiltunen Thoren M."/>
            <person name="Johannesson H."/>
        </authorList>
    </citation>
    <scope>NUCLEOTIDE SEQUENCE [LARGE SCALE GENOMIC DNA]</scope>
    <source>
        <strain evidence="13">CBS 284.82</strain>
    </source>
</reference>
<dbReference type="GO" id="GO:0005524">
    <property type="term" value="F:ATP binding"/>
    <property type="evidence" value="ECO:0007669"/>
    <property type="project" value="UniProtKB-KW"/>
</dbReference>
<evidence type="ECO:0000256" key="10">
    <source>
        <dbReference type="SAM" id="MobiDB-lite"/>
    </source>
</evidence>
<feature type="compositionally biased region" description="Pro residues" evidence="10">
    <location>
        <begin position="761"/>
        <end position="779"/>
    </location>
</feature>
<sequence>MSAAQLLNPKAESRRRGEALRVNISAGEGLQDVLKSNLGPLGTIKMFIKLTKDGNVLLREMQIQNPTAVMIARAATAQDDICGDGTTSVVLLVGELLKQADRYIQEGLHPRIITDGFEIAKNEALKFLDQFKLPREVDRELLLSVARTSLATKLSASLAQSLTPDIVDAVLAIYQAPAKPDLHMVEIMKMQHRTASDTQLIRGLALDHGARHPDMPKRVENAYILTLNVSLEYEKSEINSSFFYSSAEQRDKLVESERRFVDAKLKKIVELKKEVCGNDGKKNFVIINQKGIDPLSLDVLAKNGILALRRAKRRNMERLQLVCGGIAQNSVDDMTPDILGWAGLVHEQQLGEEKFTFVEDVKEPKSVTLLIKGPNQHTITQVTDAVRDGLRSVYNMIVDKSVVPGAGAFQVACASHLKSDAFAKTVKGKAKWGVEAFADALLVIPKTLAANAGLDIQDALAALQDEHRDGNVVGLDLATGEPMDPTLEGVYDSFRVLRNCIASSAGIASNLLLCDELLKARQMGRSGGPGPGMDGPEDDSSGGEEEDFTETNVLLGYASADANDEEISRLGGRPDWLDAGKAPSASLAKCKICKDLMVLLLQLNAELPDRFPTHERRLYVLACKKKSCRRREGSIRAIRGVRVSADAPTTSAAKDTQPKKETAPPKSASQGLGEALFGVKPSAAPGTAARANPFATSSTPSTNPFTPKPSSPAPTNPFAKQQTTPSPPKPDLDQGTTTALDHATTTLPKTFAETLSLNNPQPLPTPPPEPWPEPTAQPTPYPVRWLSDAEYETLDPITLPAVPTGPTAMELDSGEGPSGSGGGGKEDKEVFESSMDAVFQKFADRVGQNPEQCIRYEFAGQPLLYSKGDAVGKMLHVGGEKEKVGVSKGFPRCGNCGGGRVFEVQLTPQAIQELECEEDGLDGMDWGTVIVGVCERDCQERGVGVGEAGYLEEWAGVQWEELTMKR</sequence>
<keyword evidence="5 9" id="KW-0067">ATP-binding</keyword>
<feature type="compositionally biased region" description="Pro residues" evidence="10">
    <location>
        <begin position="706"/>
        <end position="715"/>
    </location>
</feature>
<evidence type="ECO:0000256" key="2">
    <source>
        <dbReference type="ARBA" id="ARBA00008020"/>
    </source>
</evidence>
<dbReference type="PROSITE" id="PS00751">
    <property type="entry name" value="TCP1_2"/>
    <property type="match status" value="1"/>
</dbReference>
<protein>
    <recommendedName>
        <fullName evidence="7">T-complex protein 1 subunit zeta</fullName>
    </recommendedName>
    <alternativeName>
        <fullName evidence="8">CCT-zeta</fullName>
    </alternativeName>
</protein>
<dbReference type="FunFam" id="3.50.7.10:FF:000004">
    <property type="entry name" value="T-complex protein 1 subunit zeta"/>
    <property type="match status" value="1"/>
</dbReference>
<dbReference type="Pfam" id="PF04194">
    <property type="entry name" value="PDCD2_C"/>
    <property type="match status" value="1"/>
</dbReference>
<evidence type="ECO:0000256" key="7">
    <source>
        <dbReference type="ARBA" id="ARBA00039582"/>
    </source>
</evidence>
<dbReference type="PROSITE" id="PS00750">
    <property type="entry name" value="TCP1_1"/>
    <property type="match status" value="1"/>
</dbReference>
<comment type="similarity">
    <text evidence="2 9">Belongs to the TCP-1 chaperonin family.</text>
</comment>
<feature type="region of interest" description="Disordered" evidence="10">
    <location>
        <begin position="804"/>
        <end position="828"/>
    </location>
</feature>
<dbReference type="SUPFAM" id="SSF54849">
    <property type="entry name" value="GroEL-intermediate domain like"/>
    <property type="match status" value="1"/>
</dbReference>
<evidence type="ECO:0000256" key="6">
    <source>
        <dbReference type="ARBA" id="ARBA00023186"/>
    </source>
</evidence>
<dbReference type="InterPro" id="IPR012722">
    <property type="entry name" value="Chap_CCT_zeta"/>
</dbReference>
<dbReference type="SUPFAM" id="SSF52029">
    <property type="entry name" value="GroEL apical domain-like"/>
    <property type="match status" value="1"/>
</dbReference>
<feature type="region of interest" description="Disordered" evidence="10">
    <location>
        <begin position="755"/>
        <end position="779"/>
    </location>
</feature>
<evidence type="ECO:0000259" key="11">
    <source>
        <dbReference type="Pfam" id="PF04194"/>
    </source>
</evidence>
<feature type="domain" description="Programmed cell death protein 2 C-terminal" evidence="11">
    <location>
        <begin position="836"/>
        <end position="959"/>
    </location>
</feature>
<dbReference type="PANTHER" id="PTHR11353">
    <property type="entry name" value="CHAPERONIN"/>
    <property type="match status" value="1"/>
</dbReference>
<proteinExistence type="inferred from homology"/>